<dbReference type="AlphaFoldDB" id="A0A0C3Q9M3"/>
<sequence length="285" mass="31875">MASQVLQFHHHPYRKMPPTSPPVFTPEPFKLSLNIIKPVARLKIATIDGTLICGGRSSHKAGGPNSLISSGIRFALKPGVGQFVNLFIKQMEKTEVNFKDCIDAEAVELGLHWLLGRCLEQLVEELKWAKEHGQACLYQSIWNLIILWAGGWPGDPYSRAGFQNACRDAGLKPYSKNQFECALKIFESGTEQASDTDHILPRRPKKFQPLWVAFPKGGKYNFDGITIMFGYERAVSRNDRVPAPAYRGSEADGFSLDELKTQPSQSALLSMDQVLLKMTVQLLKQ</sequence>
<reference evidence="2" key="2">
    <citation type="submission" date="2015-01" db="EMBL/GenBank/DDBJ databases">
        <title>Evolutionary Origins and Diversification of the Mycorrhizal Mutualists.</title>
        <authorList>
            <consortium name="DOE Joint Genome Institute"/>
            <consortium name="Mycorrhizal Genomics Consortium"/>
            <person name="Kohler A."/>
            <person name="Kuo A."/>
            <person name="Nagy L.G."/>
            <person name="Floudas D."/>
            <person name="Copeland A."/>
            <person name="Barry K.W."/>
            <person name="Cichocki N."/>
            <person name="Veneault-Fourrey C."/>
            <person name="LaButti K."/>
            <person name="Lindquist E.A."/>
            <person name="Lipzen A."/>
            <person name="Lundell T."/>
            <person name="Morin E."/>
            <person name="Murat C."/>
            <person name="Riley R."/>
            <person name="Ohm R."/>
            <person name="Sun H."/>
            <person name="Tunlid A."/>
            <person name="Henrissat B."/>
            <person name="Grigoriev I.V."/>
            <person name="Hibbett D.S."/>
            <person name="Martin F."/>
        </authorList>
    </citation>
    <scope>NUCLEOTIDE SEQUENCE [LARGE SCALE GENOMIC DNA]</scope>
    <source>
        <strain evidence="2">MUT 4182</strain>
    </source>
</reference>
<organism evidence="1 2">
    <name type="scientific">Tulasnella calospora MUT 4182</name>
    <dbReference type="NCBI Taxonomy" id="1051891"/>
    <lineage>
        <taxon>Eukaryota</taxon>
        <taxon>Fungi</taxon>
        <taxon>Dikarya</taxon>
        <taxon>Basidiomycota</taxon>
        <taxon>Agaricomycotina</taxon>
        <taxon>Agaricomycetes</taxon>
        <taxon>Cantharellales</taxon>
        <taxon>Tulasnellaceae</taxon>
        <taxon>Tulasnella</taxon>
    </lineage>
</organism>
<reference evidence="1 2" key="1">
    <citation type="submission" date="2014-04" db="EMBL/GenBank/DDBJ databases">
        <authorList>
            <consortium name="DOE Joint Genome Institute"/>
            <person name="Kuo A."/>
            <person name="Girlanda M."/>
            <person name="Perotto S."/>
            <person name="Kohler A."/>
            <person name="Nagy L.G."/>
            <person name="Floudas D."/>
            <person name="Copeland A."/>
            <person name="Barry K.W."/>
            <person name="Cichocki N."/>
            <person name="Veneault-Fourrey C."/>
            <person name="LaButti K."/>
            <person name="Lindquist E.A."/>
            <person name="Lipzen A."/>
            <person name="Lundell T."/>
            <person name="Morin E."/>
            <person name="Murat C."/>
            <person name="Sun H."/>
            <person name="Tunlid A."/>
            <person name="Henrissat B."/>
            <person name="Grigoriev I.V."/>
            <person name="Hibbett D.S."/>
            <person name="Martin F."/>
            <person name="Nordberg H.P."/>
            <person name="Cantor M.N."/>
            <person name="Hua S.X."/>
        </authorList>
    </citation>
    <scope>NUCLEOTIDE SEQUENCE [LARGE SCALE GENOMIC DNA]</scope>
    <source>
        <strain evidence="1 2">MUT 4182</strain>
    </source>
</reference>
<dbReference type="EMBL" id="KN823165">
    <property type="protein sequence ID" value="KIO20699.1"/>
    <property type="molecule type" value="Genomic_DNA"/>
</dbReference>
<dbReference type="Proteomes" id="UP000054248">
    <property type="component" value="Unassembled WGS sequence"/>
</dbReference>
<protein>
    <submittedName>
        <fullName evidence="1">Uncharacterized protein</fullName>
    </submittedName>
</protein>
<proteinExistence type="predicted"/>
<dbReference type="HOGENOM" id="CLU_829478_0_0_1"/>
<evidence type="ECO:0000313" key="2">
    <source>
        <dbReference type="Proteomes" id="UP000054248"/>
    </source>
</evidence>
<gene>
    <name evidence="1" type="ORF">M407DRAFT_29690</name>
</gene>
<evidence type="ECO:0000313" key="1">
    <source>
        <dbReference type="EMBL" id="KIO20699.1"/>
    </source>
</evidence>
<keyword evidence="2" id="KW-1185">Reference proteome</keyword>
<name>A0A0C3Q9M3_9AGAM</name>
<accession>A0A0C3Q9M3</accession>